<feature type="region of interest" description="Disordered" evidence="1">
    <location>
        <begin position="1"/>
        <end position="135"/>
    </location>
</feature>
<evidence type="ECO:0000313" key="2">
    <source>
        <dbReference type="EMBL" id="KAF2651840.1"/>
    </source>
</evidence>
<organism evidence="2 3">
    <name type="scientific">Lophiostoma macrostomum CBS 122681</name>
    <dbReference type="NCBI Taxonomy" id="1314788"/>
    <lineage>
        <taxon>Eukaryota</taxon>
        <taxon>Fungi</taxon>
        <taxon>Dikarya</taxon>
        <taxon>Ascomycota</taxon>
        <taxon>Pezizomycotina</taxon>
        <taxon>Dothideomycetes</taxon>
        <taxon>Pleosporomycetidae</taxon>
        <taxon>Pleosporales</taxon>
        <taxon>Lophiostomataceae</taxon>
        <taxon>Lophiostoma</taxon>
    </lineage>
</organism>
<name>A0A6A6SWA6_9PLEO</name>
<evidence type="ECO:0000313" key="3">
    <source>
        <dbReference type="Proteomes" id="UP000799324"/>
    </source>
</evidence>
<dbReference type="EMBL" id="MU004416">
    <property type="protein sequence ID" value="KAF2651840.1"/>
    <property type="molecule type" value="Genomic_DNA"/>
</dbReference>
<keyword evidence="3" id="KW-1185">Reference proteome</keyword>
<feature type="compositionally biased region" description="Basic residues" evidence="1">
    <location>
        <begin position="111"/>
        <end position="120"/>
    </location>
</feature>
<sequence length="164" mass="18121">MPPIRTTRPRRAGKTLLCLSSTQSTHAKPRPAHKARLPTPTTSATTRKTSPTITLPAEREPSPSSTSPNEKNKKDAMKHNNLSDLPKPTTNPPPRPSSSSSSSSSPPQPQKPRRKRKKMLMHTGQHPDAAYDPHPERTERARAIHGVVQCMLRARVIIRAGPWC</sequence>
<reference evidence="2" key="1">
    <citation type="journal article" date="2020" name="Stud. Mycol.">
        <title>101 Dothideomycetes genomes: a test case for predicting lifestyles and emergence of pathogens.</title>
        <authorList>
            <person name="Haridas S."/>
            <person name="Albert R."/>
            <person name="Binder M."/>
            <person name="Bloem J."/>
            <person name="Labutti K."/>
            <person name="Salamov A."/>
            <person name="Andreopoulos B."/>
            <person name="Baker S."/>
            <person name="Barry K."/>
            <person name="Bills G."/>
            <person name="Bluhm B."/>
            <person name="Cannon C."/>
            <person name="Castanera R."/>
            <person name="Culley D."/>
            <person name="Daum C."/>
            <person name="Ezra D."/>
            <person name="Gonzalez J."/>
            <person name="Henrissat B."/>
            <person name="Kuo A."/>
            <person name="Liang C."/>
            <person name="Lipzen A."/>
            <person name="Lutzoni F."/>
            <person name="Magnuson J."/>
            <person name="Mondo S."/>
            <person name="Nolan M."/>
            <person name="Ohm R."/>
            <person name="Pangilinan J."/>
            <person name="Park H.-J."/>
            <person name="Ramirez L."/>
            <person name="Alfaro M."/>
            <person name="Sun H."/>
            <person name="Tritt A."/>
            <person name="Yoshinaga Y."/>
            <person name="Zwiers L.-H."/>
            <person name="Turgeon B."/>
            <person name="Goodwin S."/>
            <person name="Spatafora J."/>
            <person name="Crous P."/>
            <person name="Grigoriev I."/>
        </authorList>
    </citation>
    <scope>NUCLEOTIDE SEQUENCE</scope>
    <source>
        <strain evidence="2">CBS 122681</strain>
    </source>
</reference>
<gene>
    <name evidence="2" type="ORF">K491DRAFT_681849</name>
</gene>
<feature type="compositionally biased region" description="Basic residues" evidence="1">
    <location>
        <begin position="27"/>
        <end position="36"/>
    </location>
</feature>
<protein>
    <submittedName>
        <fullName evidence="2">Uncharacterized protein</fullName>
    </submittedName>
</protein>
<feature type="compositionally biased region" description="Low complexity" evidence="1">
    <location>
        <begin position="38"/>
        <end position="54"/>
    </location>
</feature>
<dbReference type="AlphaFoldDB" id="A0A6A6SWA6"/>
<accession>A0A6A6SWA6</accession>
<proteinExistence type="predicted"/>
<dbReference type="Proteomes" id="UP000799324">
    <property type="component" value="Unassembled WGS sequence"/>
</dbReference>
<evidence type="ECO:0000256" key="1">
    <source>
        <dbReference type="SAM" id="MobiDB-lite"/>
    </source>
</evidence>